<feature type="domain" description="Zinc-ribbon" evidence="3">
    <location>
        <begin position="3"/>
        <end position="25"/>
    </location>
</feature>
<keyword evidence="2" id="KW-0812">Transmembrane</keyword>
<feature type="compositionally biased region" description="Low complexity" evidence="1">
    <location>
        <begin position="27"/>
        <end position="41"/>
    </location>
</feature>
<reference evidence="4 5" key="1">
    <citation type="submission" date="2019-04" db="EMBL/GenBank/DDBJ databases">
        <title>Microbes associate with the intestines of laboratory mice.</title>
        <authorList>
            <person name="Navarre W."/>
            <person name="Wong E."/>
            <person name="Huang K.C."/>
            <person name="Tropini C."/>
            <person name="Ng K."/>
            <person name="Yu B."/>
        </authorList>
    </citation>
    <scope>NUCLEOTIDE SEQUENCE [LARGE SCALE GENOMIC DNA]</scope>
    <source>
        <strain evidence="4 5">NM48_B13</strain>
    </source>
</reference>
<dbReference type="InterPro" id="IPR026870">
    <property type="entry name" value="Zinc_ribbon_dom"/>
</dbReference>
<feature type="transmembrane region" description="Helical" evidence="2">
    <location>
        <begin position="189"/>
        <end position="215"/>
    </location>
</feature>
<sequence length="221" mass="22941">MPFCSNCGKRVPDESRFCPGCGTEVRSAQPAPASPAAAPSPKKGTAKTGVLGTEVGKARRIIGCMDVALIVLTFFPWVKINLYLWSGEYSLPSLIQLIGNAQSQASSLLGSYWSGSEIGANVTMFVVVLALAWVGLVASLGFDAYSYFASGTRKFRSVGPVVAIVLALIVLVACFELDVAISGGSGSGLAGMITATGWVWLTLGVAAVELIYIGATDPARA</sequence>
<dbReference type="AlphaFoldDB" id="A0A4T9TAB6"/>
<protein>
    <submittedName>
        <fullName evidence="4">Zinc ribbon domain-containing protein</fullName>
    </submittedName>
</protein>
<dbReference type="Proteomes" id="UP000309454">
    <property type="component" value="Unassembled WGS sequence"/>
</dbReference>
<keyword evidence="2" id="KW-1133">Transmembrane helix</keyword>
<evidence type="ECO:0000256" key="2">
    <source>
        <dbReference type="SAM" id="Phobius"/>
    </source>
</evidence>
<organism evidence="4 5">
    <name type="scientific">Parvibacter caecicola</name>
    <dbReference type="NCBI Taxonomy" id="747645"/>
    <lineage>
        <taxon>Bacteria</taxon>
        <taxon>Bacillati</taxon>
        <taxon>Actinomycetota</taxon>
        <taxon>Coriobacteriia</taxon>
        <taxon>Coriobacteriales</taxon>
        <taxon>Coriobacteriaceae</taxon>
        <taxon>Parvibacter</taxon>
    </lineage>
</organism>
<feature type="transmembrane region" description="Helical" evidence="2">
    <location>
        <begin position="118"/>
        <end position="140"/>
    </location>
</feature>
<feature type="transmembrane region" description="Helical" evidence="2">
    <location>
        <begin position="67"/>
        <end position="85"/>
    </location>
</feature>
<feature type="transmembrane region" description="Helical" evidence="2">
    <location>
        <begin position="161"/>
        <end position="183"/>
    </location>
</feature>
<dbReference type="EMBL" id="SSTM01000001">
    <property type="protein sequence ID" value="TJW12495.1"/>
    <property type="molecule type" value="Genomic_DNA"/>
</dbReference>
<keyword evidence="2" id="KW-0472">Membrane</keyword>
<evidence type="ECO:0000259" key="3">
    <source>
        <dbReference type="Pfam" id="PF13240"/>
    </source>
</evidence>
<comment type="caution">
    <text evidence="4">The sequence shown here is derived from an EMBL/GenBank/DDBJ whole genome shotgun (WGS) entry which is preliminary data.</text>
</comment>
<feature type="region of interest" description="Disordered" evidence="1">
    <location>
        <begin position="25"/>
        <end position="47"/>
    </location>
</feature>
<gene>
    <name evidence="4" type="ORF">E5982_02600</name>
</gene>
<name>A0A4T9TAB6_9ACTN</name>
<keyword evidence="5" id="KW-1185">Reference proteome</keyword>
<evidence type="ECO:0000256" key="1">
    <source>
        <dbReference type="SAM" id="MobiDB-lite"/>
    </source>
</evidence>
<evidence type="ECO:0000313" key="4">
    <source>
        <dbReference type="EMBL" id="TJW12495.1"/>
    </source>
</evidence>
<dbReference type="Pfam" id="PF13240">
    <property type="entry name" value="Zn_Ribbon_1"/>
    <property type="match status" value="1"/>
</dbReference>
<dbReference type="OrthoDB" id="3252967at2"/>
<proteinExistence type="predicted"/>
<accession>A0A4T9TAB6</accession>
<evidence type="ECO:0000313" key="5">
    <source>
        <dbReference type="Proteomes" id="UP000309454"/>
    </source>
</evidence>